<evidence type="ECO:0000259" key="4">
    <source>
        <dbReference type="Pfam" id="PF00082"/>
    </source>
</evidence>
<gene>
    <name evidence="5" type="ORF">N5J77_12770</name>
</gene>
<dbReference type="GO" id="GO:0004252">
    <property type="term" value="F:serine-type endopeptidase activity"/>
    <property type="evidence" value="ECO:0007669"/>
    <property type="project" value="InterPro"/>
</dbReference>
<dbReference type="AlphaFoldDB" id="A0AA43BC28"/>
<name>A0AA43BC28_SPHYA</name>
<dbReference type="Proteomes" id="UP001162318">
    <property type="component" value="Unassembled WGS sequence"/>
</dbReference>
<dbReference type="InterPro" id="IPR000209">
    <property type="entry name" value="Peptidase_S8/S53_dom"/>
</dbReference>
<dbReference type="Gene3D" id="3.40.50.200">
    <property type="entry name" value="Peptidase S8/S53 domain"/>
    <property type="match status" value="1"/>
</dbReference>
<dbReference type="Pfam" id="PF00082">
    <property type="entry name" value="Peptidase_S8"/>
    <property type="match status" value="1"/>
</dbReference>
<comment type="caution">
    <text evidence="5">The sequence shown here is derived from an EMBL/GenBank/DDBJ whole genome shotgun (WGS) entry which is preliminary data.</text>
</comment>
<dbReference type="RefSeq" id="WP_228223021.1">
    <property type="nucleotide sequence ID" value="NZ_JAOCKX010000015.1"/>
</dbReference>
<evidence type="ECO:0000313" key="5">
    <source>
        <dbReference type="EMBL" id="MDH2131999.1"/>
    </source>
</evidence>
<dbReference type="CDD" id="cd04847">
    <property type="entry name" value="Peptidases_S8_Subtilisin_like_2"/>
    <property type="match status" value="1"/>
</dbReference>
<evidence type="ECO:0000256" key="2">
    <source>
        <dbReference type="ARBA" id="ARBA00022801"/>
    </source>
</evidence>
<evidence type="ECO:0000256" key="3">
    <source>
        <dbReference type="ARBA" id="ARBA00022825"/>
    </source>
</evidence>
<dbReference type="PRINTS" id="PR00723">
    <property type="entry name" value="SUBTILISIN"/>
</dbReference>
<dbReference type="InterPro" id="IPR036852">
    <property type="entry name" value="Peptidase_S8/S53_dom_sf"/>
</dbReference>
<dbReference type="EMBL" id="JAOCKX010000015">
    <property type="protein sequence ID" value="MDH2131999.1"/>
    <property type="molecule type" value="Genomic_DNA"/>
</dbReference>
<dbReference type="GO" id="GO:0006508">
    <property type="term" value="P:proteolysis"/>
    <property type="evidence" value="ECO:0007669"/>
    <property type="project" value="UniProtKB-KW"/>
</dbReference>
<protein>
    <submittedName>
        <fullName evidence="5">S8 family peptidase</fullName>
    </submittedName>
</protein>
<evidence type="ECO:0000313" key="6">
    <source>
        <dbReference type="Proteomes" id="UP001162318"/>
    </source>
</evidence>
<accession>A0AA43BC28</accession>
<proteinExistence type="predicted"/>
<sequence>MARYDHIRLRNLGVASAEFASPDVGRKSRPTFVERRREHGQRLARDLDQLRAMFASSMERQALYGIPEKKRGSAISITSRPGQPLDVGTLKLETRDYSVLGVKLIKTRRNHDSNENETTRQQARVFYTQKGFEQLLNRLDEYIDWKPGRPRRPLNFWLFEGAESFDEMGIEGYWNDDRGRMPRTAKRAEWEVWTRASLSEELDDAMRELEISSRGNVTEFQDIAVHNMLATRAQIQELIIGTGAIVELRGASNFVARDHDIPPSLRQERVHELAARVQSAQVTDPIVTLLDTGVARTHPLLKQSLPANRCYTVNPRWDPFDSNGHGTCMAGVALFGDLSSALNSTGPITLTANLESVTVSEPGSNARLPARDALARAVNLVERNPGNRVYCLAATSVGEAESGIPTSTSATLDKLAFGDGEDTRLFCTAVGNVDTAATNPYQISQYDRLNEFHGIQSPAQSFNALSVGAATQLCSIANLVAPVGDLSPTSRTALSWDDERAHKPDIVMEGGNHIIRSCGKTSQPHPNDMVMTTGRDFQKMPITITGETSAATAAAARLAAKVMHRYPGIRPETVRGLIVNSARWTEAMEARMKLLVRRGMSESRAAYHILSCYGWGIPDEDRLFNSADNALTLLVEDTMQPYERTKTSSKLHEMKFFKLPWPDDALRKLGGTQIQVRCTLSYFAEPNPGNTSRGEHRLYAGHRLKFGFKRYREHDDDLQLRFNSAAGSSRNSFDEDTSIATDDDRWLLGRFKNRGTLHQDIWTGPAYELVDRDAICVAPNNGWWSGEAEADERIVNFSLIVTVSSPEVKARLFTETLAKVPANKLVATSLNRT</sequence>
<dbReference type="SUPFAM" id="SSF52743">
    <property type="entry name" value="Subtilisin-like"/>
    <property type="match status" value="1"/>
</dbReference>
<organism evidence="5 6">
    <name type="scientific">Sphingobium yanoikuyae</name>
    <name type="common">Sphingomonas yanoikuyae</name>
    <dbReference type="NCBI Taxonomy" id="13690"/>
    <lineage>
        <taxon>Bacteria</taxon>
        <taxon>Pseudomonadati</taxon>
        <taxon>Pseudomonadota</taxon>
        <taxon>Alphaproteobacteria</taxon>
        <taxon>Sphingomonadales</taxon>
        <taxon>Sphingomonadaceae</taxon>
        <taxon>Sphingobium</taxon>
    </lineage>
</organism>
<keyword evidence="3" id="KW-0720">Serine protease</keyword>
<dbReference type="InterPro" id="IPR034074">
    <property type="entry name" value="Y4bN_pept_dom"/>
</dbReference>
<dbReference type="InterPro" id="IPR015500">
    <property type="entry name" value="Peptidase_S8_subtilisin-rel"/>
</dbReference>
<keyword evidence="1" id="KW-0645">Protease</keyword>
<reference evidence="5" key="1">
    <citation type="submission" date="2022-09" db="EMBL/GenBank/DDBJ databases">
        <title>Intensive care unit water sources are persistently colonized with multi-drug resistant bacteria and are the site of extensive horizontal gene transfer of antibiotic resistance genes.</title>
        <authorList>
            <person name="Diorio-Toth L."/>
        </authorList>
    </citation>
    <scope>NUCLEOTIDE SEQUENCE</scope>
    <source>
        <strain evidence="5">GD03659</strain>
    </source>
</reference>
<evidence type="ECO:0000256" key="1">
    <source>
        <dbReference type="ARBA" id="ARBA00022670"/>
    </source>
</evidence>
<keyword evidence="2" id="KW-0378">Hydrolase</keyword>
<feature type="domain" description="Peptidase S8/S53" evidence="4">
    <location>
        <begin position="285"/>
        <end position="616"/>
    </location>
</feature>